<keyword evidence="2" id="KW-0472">Membrane</keyword>
<sequence>MKKRDQILTDIRLNSIISNIQYPISNIQTSLRTYIQSVYFLLFPNKTKLSKSSLISPFFCFLSILFIHLFLAACADLGTDSSITKKYTVNFQTDGGSAVPSVVLTGGTTLDTTLSQTITAPTKAASGTTTYYFGDWYTVDKATGHTGKTKYDYTKPVTGNITLYARWYNKQPADKAALQALITTDSGDFNHIDVRKITNMSQLFSDKLNFNGNISGWDVSGVTDMNHMFSPRDEADRQKFNQPIGDWDVSNVTDMNAMFANADKFNQPIGDWNVSNVTNMSQMFDIAQEFNQSIENWDVSGVTNMTSMFNIAIKFNHPIESWNVSSVTNMNSMFNFASKFNQPIGSWDVSEVTDMSYMFYFASKFNQPIGSWDVSEVTDMSYMFNSASTFNRDISGWTVTQVTTHLQIFGGSSSMSGDNKPPTFR</sequence>
<feature type="transmembrane region" description="Helical" evidence="2">
    <location>
        <begin position="54"/>
        <end position="73"/>
    </location>
</feature>
<gene>
    <name evidence="3" type="ORF">P0082_06190</name>
</gene>
<keyword evidence="2" id="KW-1133">Transmembrane helix</keyword>
<keyword evidence="4" id="KW-1185">Reference proteome</keyword>
<evidence type="ECO:0000313" key="3">
    <source>
        <dbReference type="EMBL" id="WGK68069.1"/>
    </source>
</evidence>
<organism evidence="3 4">
    <name type="scientific">Candidatus Haliotispira prima</name>
    <dbReference type="NCBI Taxonomy" id="3034016"/>
    <lineage>
        <taxon>Bacteria</taxon>
        <taxon>Pseudomonadati</taxon>
        <taxon>Spirochaetota</taxon>
        <taxon>Spirochaetia</taxon>
        <taxon>Spirochaetales</taxon>
        <taxon>Spirochaetaceae</taxon>
        <taxon>Candidatus Haliotispira</taxon>
    </lineage>
</organism>
<dbReference type="NCBIfam" id="TIGR02167">
    <property type="entry name" value="Liste_lipo_26"/>
    <property type="match status" value="4"/>
</dbReference>
<dbReference type="Pfam" id="PF09479">
    <property type="entry name" value="Flg_new"/>
    <property type="match status" value="1"/>
</dbReference>
<dbReference type="Pfam" id="PF03382">
    <property type="entry name" value="DUF285"/>
    <property type="match status" value="1"/>
</dbReference>
<dbReference type="Proteomes" id="UP001228690">
    <property type="component" value="Chromosome"/>
</dbReference>
<accession>A0ABY8MDM9</accession>
<evidence type="ECO:0000256" key="2">
    <source>
        <dbReference type="SAM" id="Phobius"/>
    </source>
</evidence>
<keyword evidence="2" id="KW-0812">Transmembrane</keyword>
<dbReference type="Gene3D" id="2.60.40.4270">
    <property type="entry name" value="Listeria-Bacteroides repeat domain"/>
    <property type="match status" value="1"/>
</dbReference>
<dbReference type="RefSeq" id="WP_326926234.1">
    <property type="nucleotide sequence ID" value="NZ_CP123443.1"/>
</dbReference>
<dbReference type="InterPro" id="IPR005046">
    <property type="entry name" value="DUF285"/>
</dbReference>
<dbReference type="InterPro" id="IPR011889">
    <property type="entry name" value="Liste_lipo_26"/>
</dbReference>
<dbReference type="InterPro" id="IPR042229">
    <property type="entry name" value="Listeria/Bacterioides_rpt_sf"/>
</dbReference>
<dbReference type="EMBL" id="CP123443">
    <property type="protein sequence ID" value="WGK68069.1"/>
    <property type="molecule type" value="Genomic_DNA"/>
</dbReference>
<dbReference type="InterPro" id="IPR013378">
    <property type="entry name" value="InlB-like_B-rpt"/>
</dbReference>
<proteinExistence type="predicted"/>
<name>A0ABY8MDM9_9SPIO</name>
<evidence type="ECO:0000256" key="1">
    <source>
        <dbReference type="ARBA" id="ARBA00004196"/>
    </source>
</evidence>
<protein>
    <submittedName>
        <fullName evidence="3">BspA family leucine-rich repeat surface protein</fullName>
    </submittedName>
</protein>
<evidence type="ECO:0000313" key="4">
    <source>
        <dbReference type="Proteomes" id="UP001228690"/>
    </source>
</evidence>
<reference evidence="3 4" key="1">
    <citation type="submission" date="2023-04" db="EMBL/GenBank/DDBJ databases">
        <title>Spirochaete genome identified in red abalone sample constitutes a novel genus.</title>
        <authorList>
            <person name="Sharma S.P."/>
            <person name="Purcell C.M."/>
            <person name="Hyde J.R."/>
            <person name="Severin A.J."/>
        </authorList>
    </citation>
    <scope>NUCLEOTIDE SEQUENCE [LARGE SCALE GENOMIC DNA]</scope>
    <source>
        <strain evidence="3 4">SP-2023</strain>
    </source>
</reference>
<comment type="subcellular location">
    <subcellularLocation>
        <location evidence="1">Cell envelope</location>
    </subcellularLocation>
</comment>